<name>A0ABR7MTV2_9FIRM</name>
<organism evidence="1 2">
    <name type="scientific">Jutongia hominis</name>
    <dbReference type="NCBI Taxonomy" id="2763664"/>
    <lineage>
        <taxon>Bacteria</taxon>
        <taxon>Bacillati</taxon>
        <taxon>Bacillota</taxon>
        <taxon>Clostridia</taxon>
        <taxon>Lachnospirales</taxon>
        <taxon>Lachnospiraceae</taxon>
        <taxon>Jutongia</taxon>
    </lineage>
</organism>
<evidence type="ECO:0000313" key="2">
    <source>
        <dbReference type="Proteomes" id="UP000637513"/>
    </source>
</evidence>
<comment type="caution">
    <text evidence="1">The sequence shown here is derived from an EMBL/GenBank/DDBJ whole genome shotgun (WGS) entry which is preliminary data.</text>
</comment>
<accession>A0ABR7MTV2</accession>
<dbReference type="RefSeq" id="WP_249304121.1">
    <property type="nucleotide sequence ID" value="NZ_JACRSW010000027.1"/>
</dbReference>
<dbReference type="EMBL" id="JACRSW010000027">
    <property type="protein sequence ID" value="MBC8557158.1"/>
    <property type="molecule type" value="Genomic_DNA"/>
</dbReference>
<dbReference type="Proteomes" id="UP000637513">
    <property type="component" value="Unassembled WGS sequence"/>
</dbReference>
<sequence>MKDWNFWCSILTALTAVLALGLSVHQIGLSNKQHLFDRRLKVYMLADGIISRCKDCYMWLSEKIHLNLN</sequence>
<protein>
    <submittedName>
        <fullName evidence="1">Uncharacterized protein</fullName>
    </submittedName>
</protein>
<evidence type="ECO:0000313" key="1">
    <source>
        <dbReference type="EMBL" id="MBC8557158.1"/>
    </source>
</evidence>
<reference evidence="1 2" key="1">
    <citation type="submission" date="2020-08" db="EMBL/GenBank/DDBJ databases">
        <title>Genome public.</title>
        <authorList>
            <person name="Liu C."/>
            <person name="Sun Q."/>
        </authorList>
    </citation>
    <scope>NUCLEOTIDE SEQUENCE [LARGE SCALE GENOMIC DNA]</scope>
    <source>
        <strain evidence="1 2">BX3</strain>
    </source>
</reference>
<proteinExistence type="predicted"/>
<keyword evidence="2" id="KW-1185">Reference proteome</keyword>
<gene>
    <name evidence="1" type="ORF">H8700_05510</name>
</gene>